<dbReference type="KEGG" id="dsq:DICSQDRAFT_171450"/>
<evidence type="ECO:0008006" key="5">
    <source>
        <dbReference type="Google" id="ProtNLM"/>
    </source>
</evidence>
<dbReference type="AlphaFoldDB" id="R7SYA3"/>
<feature type="region of interest" description="Disordered" evidence="2">
    <location>
        <begin position="1"/>
        <end position="34"/>
    </location>
</feature>
<name>R7SYA3_DICSQ</name>
<evidence type="ECO:0000256" key="1">
    <source>
        <dbReference type="SAM" id="Coils"/>
    </source>
</evidence>
<reference evidence="3 4" key="1">
    <citation type="journal article" date="2012" name="Science">
        <title>The Paleozoic origin of enzymatic lignin decomposition reconstructed from 31 fungal genomes.</title>
        <authorList>
            <person name="Floudas D."/>
            <person name="Binder M."/>
            <person name="Riley R."/>
            <person name="Barry K."/>
            <person name="Blanchette R.A."/>
            <person name="Henrissat B."/>
            <person name="Martinez A.T."/>
            <person name="Otillar R."/>
            <person name="Spatafora J.W."/>
            <person name="Yadav J.S."/>
            <person name="Aerts A."/>
            <person name="Benoit I."/>
            <person name="Boyd A."/>
            <person name="Carlson A."/>
            <person name="Copeland A."/>
            <person name="Coutinho P.M."/>
            <person name="de Vries R.P."/>
            <person name="Ferreira P."/>
            <person name="Findley K."/>
            <person name="Foster B."/>
            <person name="Gaskell J."/>
            <person name="Glotzer D."/>
            <person name="Gorecki P."/>
            <person name="Heitman J."/>
            <person name="Hesse C."/>
            <person name="Hori C."/>
            <person name="Igarashi K."/>
            <person name="Jurgens J.A."/>
            <person name="Kallen N."/>
            <person name="Kersten P."/>
            <person name="Kohler A."/>
            <person name="Kuees U."/>
            <person name="Kumar T.K.A."/>
            <person name="Kuo A."/>
            <person name="LaButti K."/>
            <person name="Larrondo L.F."/>
            <person name="Lindquist E."/>
            <person name="Ling A."/>
            <person name="Lombard V."/>
            <person name="Lucas S."/>
            <person name="Lundell T."/>
            <person name="Martin R."/>
            <person name="McLaughlin D.J."/>
            <person name="Morgenstern I."/>
            <person name="Morin E."/>
            <person name="Murat C."/>
            <person name="Nagy L.G."/>
            <person name="Nolan M."/>
            <person name="Ohm R.A."/>
            <person name="Patyshakuliyeva A."/>
            <person name="Rokas A."/>
            <person name="Ruiz-Duenas F.J."/>
            <person name="Sabat G."/>
            <person name="Salamov A."/>
            <person name="Samejima M."/>
            <person name="Schmutz J."/>
            <person name="Slot J.C."/>
            <person name="St John F."/>
            <person name="Stenlid J."/>
            <person name="Sun H."/>
            <person name="Sun S."/>
            <person name="Syed K."/>
            <person name="Tsang A."/>
            <person name="Wiebenga A."/>
            <person name="Young D."/>
            <person name="Pisabarro A."/>
            <person name="Eastwood D.C."/>
            <person name="Martin F."/>
            <person name="Cullen D."/>
            <person name="Grigoriev I.V."/>
            <person name="Hibbett D.S."/>
        </authorList>
    </citation>
    <scope>NUCLEOTIDE SEQUENCE [LARGE SCALE GENOMIC DNA]</scope>
    <source>
        <strain evidence="3 4">LYAD-421 SS1</strain>
    </source>
</reference>
<evidence type="ECO:0000313" key="3">
    <source>
        <dbReference type="EMBL" id="EJF59967.1"/>
    </source>
</evidence>
<proteinExistence type="predicted"/>
<dbReference type="EMBL" id="JH719419">
    <property type="protein sequence ID" value="EJF59967.1"/>
    <property type="molecule type" value="Genomic_DNA"/>
</dbReference>
<evidence type="ECO:0000256" key="2">
    <source>
        <dbReference type="SAM" id="MobiDB-lite"/>
    </source>
</evidence>
<accession>R7SYA3</accession>
<evidence type="ECO:0000313" key="4">
    <source>
        <dbReference type="Proteomes" id="UP000053319"/>
    </source>
</evidence>
<feature type="coiled-coil region" evidence="1">
    <location>
        <begin position="151"/>
        <end position="185"/>
    </location>
</feature>
<dbReference type="HOGENOM" id="CLU_051873_0_0_1"/>
<organism evidence="3 4">
    <name type="scientific">Dichomitus squalens (strain LYAD-421)</name>
    <name type="common">Western red white-rot fungus</name>
    <dbReference type="NCBI Taxonomy" id="732165"/>
    <lineage>
        <taxon>Eukaryota</taxon>
        <taxon>Fungi</taxon>
        <taxon>Dikarya</taxon>
        <taxon>Basidiomycota</taxon>
        <taxon>Agaricomycotina</taxon>
        <taxon>Agaricomycetes</taxon>
        <taxon>Polyporales</taxon>
        <taxon>Polyporaceae</taxon>
        <taxon>Dichomitus</taxon>
    </lineage>
</organism>
<dbReference type="Proteomes" id="UP000053319">
    <property type="component" value="Unassembled WGS sequence"/>
</dbReference>
<keyword evidence="1" id="KW-0175">Coiled coil</keyword>
<gene>
    <name evidence="3" type="ORF">DICSQDRAFT_171450</name>
</gene>
<dbReference type="GeneID" id="18839337"/>
<dbReference type="RefSeq" id="XP_007367180.1">
    <property type="nucleotide sequence ID" value="XM_007367118.1"/>
</dbReference>
<sequence>MASGSRYTPLAEDDFESKDPGPHTHPAPSLAHIHPASPTATLQAYPEIQWIYAGVKHDSLENAIRASANSLGITNPAYVDWTISVTRDITQREIVNVYNILGSKIYEHRNDFLNESDTTHATFKELDMSMTGLHTKADTAGNLALKAVEENKQLTAELVAVNADLEVLNRNNTELVKRYKELAAKFIQLEQGLATHTTLGNHPSTRATKAQTSLLYLEGGAHDYVEDYVETASNGGTLGSWTDFVNRLKAGYRQLAPEKTAQTSLEEWCSKPRSTVIQFAENFRHCWQQWCDLVDNGELGADSPDRTKPHPGLKHKPKRLVTIRTKEQVGKNSQILMVITAMRQVNPMLILTKWEHYLDWSPPRDPNVMDVDAMRKPERLSKEQLEWLDKKLCFRCGKHKFTTGQNCRNPQYTGYYELPDMKKQPAAPTKVRTLDTADEDKWEYIRQALEEFETTKGKGKGKAPETETAARIVEVKESEEEFLERVL</sequence>
<dbReference type="OrthoDB" id="3260518at2759"/>
<protein>
    <recommendedName>
        <fullName evidence="5">Retrotransposon gag domain-containing protein</fullName>
    </recommendedName>
</protein>